<name>A0ABR1SKK6_9PEZI</name>
<evidence type="ECO:0000256" key="1">
    <source>
        <dbReference type="SAM" id="MobiDB-lite"/>
    </source>
</evidence>
<feature type="region of interest" description="Disordered" evidence="1">
    <location>
        <begin position="315"/>
        <end position="336"/>
    </location>
</feature>
<evidence type="ECO:0000313" key="3">
    <source>
        <dbReference type="Proteomes" id="UP001444661"/>
    </source>
</evidence>
<keyword evidence="3" id="KW-1185">Reference proteome</keyword>
<comment type="caution">
    <text evidence="2">The sequence shown here is derived from an EMBL/GenBank/DDBJ whole genome shotgun (WGS) entry which is preliminary data.</text>
</comment>
<gene>
    <name evidence="2" type="ORF">PG993_009033</name>
</gene>
<dbReference type="Pfam" id="PF15892">
    <property type="entry name" value="BNR_4"/>
    <property type="match status" value="1"/>
</dbReference>
<sequence length="505" mass="55809">MLPEPTVSVLGTDPSWRQHVLNGNAFQQDAIQSFQGWQYACFYSNPRGPEDLGSSTSSREPLYAHLSRRKLPLGQWETLVFHDYPQTTDDGHNTVQLGICPGDGTIHLSYDHHCDRLRYRHSIPSLATDPESFPWSAEYFTPTLHHLPGLESSSLPHTNLWRDITYPRFGQLGSDLWFSFRTGKAGLGDDHLYLYSASRGTYSPFFSSSSSSSTSDSSAATTTTPFLKGIQNNPYIHGLDARGGSLYVTWVYRDFVWYAGWDDPADTQHKQQAGPNSAANNRDLCFAYSSSSSSSSTAAAAGQIWRNGAGDVIADRGRGDSITPSSPGVTAFRIPKGSGLTNQEAQAVDQDGGLHVLNRDCCSSEENAGNGTSQVKWKHYYRDPTMKTWTSRALSCGYLSGKRGRLAVSRDGDLYFILPGGGDDRGNGLTIWKARKSGGYSTYELVWRSGSSFPLTEPLVDTYRLDHDNVLSVFTRRYAAEEEVTTPGDERRIDVVVLDFPLKLT</sequence>
<proteinExistence type="predicted"/>
<dbReference type="EMBL" id="JAQQWK010000009">
    <property type="protein sequence ID" value="KAK8034038.1"/>
    <property type="molecule type" value="Genomic_DNA"/>
</dbReference>
<protein>
    <submittedName>
        <fullName evidence="2">Uncharacterized protein</fullName>
    </submittedName>
</protein>
<organism evidence="2 3">
    <name type="scientific">Apiospora rasikravindrae</name>
    <dbReference type="NCBI Taxonomy" id="990691"/>
    <lineage>
        <taxon>Eukaryota</taxon>
        <taxon>Fungi</taxon>
        <taxon>Dikarya</taxon>
        <taxon>Ascomycota</taxon>
        <taxon>Pezizomycotina</taxon>
        <taxon>Sordariomycetes</taxon>
        <taxon>Xylariomycetidae</taxon>
        <taxon>Amphisphaeriales</taxon>
        <taxon>Apiosporaceae</taxon>
        <taxon>Apiospora</taxon>
    </lineage>
</organism>
<dbReference type="Proteomes" id="UP001444661">
    <property type="component" value="Unassembled WGS sequence"/>
</dbReference>
<reference evidence="2 3" key="1">
    <citation type="submission" date="2023-01" db="EMBL/GenBank/DDBJ databases">
        <title>Analysis of 21 Apiospora genomes using comparative genomics revels a genus with tremendous synthesis potential of carbohydrate active enzymes and secondary metabolites.</title>
        <authorList>
            <person name="Sorensen T."/>
        </authorList>
    </citation>
    <scope>NUCLEOTIDE SEQUENCE [LARGE SCALE GENOMIC DNA]</scope>
    <source>
        <strain evidence="2 3">CBS 33761</strain>
    </source>
</reference>
<evidence type="ECO:0000313" key="2">
    <source>
        <dbReference type="EMBL" id="KAK8034038.1"/>
    </source>
</evidence>
<accession>A0ABR1SKK6</accession>